<name>A0A0F8ZSA5_9ZZZZ</name>
<proteinExistence type="predicted"/>
<gene>
    <name evidence="2" type="ORF">LCGC14_2659670</name>
</gene>
<organism evidence="2">
    <name type="scientific">marine sediment metagenome</name>
    <dbReference type="NCBI Taxonomy" id="412755"/>
    <lineage>
        <taxon>unclassified sequences</taxon>
        <taxon>metagenomes</taxon>
        <taxon>ecological metagenomes</taxon>
    </lineage>
</organism>
<keyword evidence="1" id="KW-1133">Transmembrane helix</keyword>
<dbReference type="AlphaFoldDB" id="A0A0F8ZSA5"/>
<evidence type="ECO:0000256" key="1">
    <source>
        <dbReference type="SAM" id="Phobius"/>
    </source>
</evidence>
<comment type="caution">
    <text evidence="2">The sequence shown here is derived from an EMBL/GenBank/DDBJ whole genome shotgun (WGS) entry which is preliminary data.</text>
</comment>
<dbReference type="EMBL" id="LAZR01046347">
    <property type="protein sequence ID" value="KKK96747.1"/>
    <property type="molecule type" value="Genomic_DNA"/>
</dbReference>
<keyword evidence="1" id="KW-0472">Membrane</keyword>
<keyword evidence="1" id="KW-0812">Transmembrane</keyword>
<accession>A0A0F8ZSA5</accession>
<feature type="transmembrane region" description="Helical" evidence="1">
    <location>
        <begin position="66"/>
        <end position="87"/>
    </location>
</feature>
<reference evidence="2" key="1">
    <citation type="journal article" date="2015" name="Nature">
        <title>Complex archaea that bridge the gap between prokaryotes and eukaryotes.</title>
        <authorList>
            <person name="Spang A."/>
            <person name="Saw J.H."/>
            <person name="Jorgensen S.L."/>
            <person name="Zaremba-Niedzwiedzka K."/>
            <person name="Martijn J."/>
            <person name="Lind A.E."/>
            <person name="van Eijk R."/>
            <person name="Schleper C."/>
            <person name="Guy L."/>
            <person name="Ettema T.J."/>
        </authorList>
    </citation>
    <scope>NUCLEOTIDE SEQUENCE</scope>
</reference>
<sequence>MNEKKNLKKQIKKYRREIKLSNYAVRGFMRSHDYMPGSYQQLQKTKIWTIAKRGYKRRIRFNYYQIKMLVVLISFILILIISGIITLF</sequence>
<protein>
    <submittedName>
        <fullName evidence="2">Uncharacterized protein</fullName>
    </submittedName>
</protein>
<evidence type="ECO:0000313" key="2">
    <source>
        <dbReference type="EMBL" id="KKK96747.1"/>
    </source>
</evidence>